<dbReference type="Proteomes" id="UP001373714">
    <property type="component" value="Unassembled WGS sequence"/>
</dbReference>
<organism evidence="1 2">
    <name type="scientific">Orbilia blumenaviensis</name>
    <dbReference type="NCBI Taxonomy" id="1796055"/>
    <lineage>
        <taxon>Eukaryota</taxon>
        <taxon>Fungi</taxon>
        <taxon>Dikarya</taxon>
        <taxon>Ascomycota</taxon>
        <taxon>Pezizomycotina</taxon>
        <taxon>Orbiliomycetes</taxon>
        <taxon>Orbiliales</taxon>
        <taxon>Orbiliaceae</taxon>
        <taxon>Orbilia</taxon>
    </lineage>
</organism>
<gene>
    <name evidence="1" type="ORF">TWF730_008943</name>
</gene>
<name>A0AAV9UZN3_9PEZI</name>
<evidence type="ECO:0000313" key="2">
    <source>
        <dbReference type="Proteomes" id="UP001373714"/>
    </source>
</evidence>
<accession>A0AAV9UZN3</accession>
<dbReference type="EMBL" id="JAVHNS010000006">
    <property type="protein sequence ID" value="KAK6352112.1"/>
    <property type="molecule type" value="Genomic_DNA"/>
</dbReference>
<sequence length="113" mass="13500">MTEMLVLMPSWEIYDTCRPELQILDQIFRNMITVLLPDIQDNYESIKRQLPKPLRKIIYFSSFDIWWVDGREDLNEISIPLQIAQRAVIVRGWQLKITLPPIQQQPQYNDNIV</sequence>
<dbReference type="AlphaFoldDB" id="A0AAV9UZN3"/>
<comment type="caution">
    <text evidence="1">The sequence shown here is derived from an EMBL/GenBank/DDBJ whole genome shotgun (WGS) entry which is preliminary data.</text>
</comment>
<evidence type="ECO:0000313" key="1">
    <source>
        <dbReference type="EMBL" id="KAK6352112.1"/>
    </source>
</evidence>
<keyword evidence="2" id="KW-1185">Reference proteome</keyword>
<protein>
    <submittedName>
        <fullName evidence="1">Uncharacterized protein</fullName>
    </submittedName>
</protein>
<proteinExistence type="predicted"/>
<reference evidence="1 2" key="1">
    <citation type="submission" date="2019-10" db="EMBL/GenBank/DDBJ databases">
        <authorList>
            <person name="Palmer J.M."/>
        </authorList>
    </citation>
    <scope>NUCLEOTIDE SEQUENCE [LARGE SCALE GENOMIC DNA]</scope>
    <source>
        <strain evidence="1 2">TWF730</strain>
    </source>
</reference>